<evidence type="ECO:0000256" key="10">
    <source>
        <dbReference type="SAM" id="Phobius"/>
    </source>
</evidence>
<dbReference type="Pfam" id="PF00005">
    <property type="entry name" value="ABC_tran"/>
    <property type="match status" value="1"/>
</dbReference>
<dbReference type="EMBL" id="QXWK01000013">
    <property type="protein sequence ID" value="NBH61613.1"/>
    <property type="molecule type" value="Genomic_DNA"/>
</dbReference>
<organism evidence="12 13">
    <name type="scientific">Anaerotruncus colihominis</name>
    <dbReference type="NCBI Taxonomy" id="169435"/>
    <lineage>
        <taxon>Bacteria</taxon>
        <taxon>Bacillati</taxon>
        <taxon>Bacillota</taxon>
        <taxon>Clostridia</taxon>
        <taxon>Eubacteriales</taxon>
        <taxon>Oscillospiraceae</taxon>
        <taxon>Anaerotruncus</taxon>
    </lineage>
</organism>
<feature type="transmembrane region" description="Helical" evidence="10">
    <location>
        <begin position="682"/>
        <end position="704"/>
    </location>
</feature>
<keyword evidence="6 12" id="KW-0067">ATP-binding</keyword>
<keyword evidence="2" id="KW-0813">Transport</keyword>
<evidence type="ECO:0000256" key="6">
    <source>
        <dbReference type="ARBA" id="ARBA00022840"/>
    </source>
</evidence>
<evidence type="ECO:0000313" key="12">
    <source>
        <dbReference type="EMBL" id="NBH61613.1"/>
    </source>
</evidence>
<dbReference type="PROSITE" id="PS50893">
    <property type="entry name" value="ABC_TRANSPORTER_2"/>
    <property type="match status" value="1"/>
</dbReference>
<dbReference type="RefSeq" id="WP_160201895.1">
    <property type="nucleotide sequence ID" value="NZ_QXWK01000013.1"/>
</dbReference>
<evidence type="ECO:0000256" key="4">
    <source>
        <dbReference type="ARBA" id="ARBA00022692"/>
    </source>
</evidence>
<dbReference type="InterPro" id="IPR027417">
    <property type="entry name" value="P-loop_NTPase"/>
</dbReference>
<evidence type="ECO:0000256" key="8">
    <source>
        <dbReference type="ARBA" id="ARBA00023136"/>
    </source>
</evidence>
<proteinExistence type="inferred from homology"/>
<keyword evidence="4 10" id="KW-0812">Transmembrane</keyword>
<evidence type="ECO:0000256" key="9">
    <source>
        <dbReference type="ARBA" id="ARBA00038388"/>
    </source>
</evidence>
<feature type="transmembrane region" description="Helical" evidence="10">
    <location>
        <begin position="775"/>
        <end position="795"/>
    </location>
</feature>
<dbReference type="Gene3D" id="3.40.50.300">
    <property type="entry name" value="P-loop containing nucleotide triphosphate hydrolases"/>
    <property type="match status" value="1"/>
</dbReference>
<dbReference type="GO" id="GO:0022857">
    <property type="term" value="F:transmembrane transporter activity"/>
    <property type="evidence" value="ECO:0007669"/>
    <property type="project" value="TreeGrafter"/>
</dbReference>
<dbReference type="InterPro" id="IPR003439">
    <property type="entry name" value="ABC_transporter-like_ATP-bd"/>
</dbReference>
<dbReference type="GO" id="GO:0016887">
    <property type="term" value="F:ATP hydrolysis activity"/>
    <property type="evidence" value="ECO:0007669"/>
    <property type="project" value="InterPro"/>
</dbReference>
<evidence type="ECO:0000256" key="5">
    <source>
        <dbReference type="ARBA" id="ARBA00022741"/>
    </source>
</evidence>
<evidence type="ECO:0000256" key="1">
    <source>
        <dbReference type="ARBA" id="ARBA00004429"/>
    </source>
</evidence>
<dbReference type="InterPro" id="IPR017871">
    <property type="entry name" value="ABC_transporter-like_CS"/>
</dbReference>
<dbReference type="InterPro" id="IPR015854">
    <property type="entry name" value="ABC_transpr_LolD-like"/>
</dbReference>
<gene>
    <name evidence="12" type="ORF">D0435_08115</name>
</gene>
<dbReference type="PROSITE" id="PS00211">
    <property type="entry name" value="ABC_TRANSPORTER_1"/>
    <property type="match status" value="1"/>
</dbReference>
<dbReference type="InterPro" id="IPR003838">
    <property type="entry name" value="ABC3_permease_C"/>
</dbReference>
<dbReference type="SUPFAM" id="SSF52540">
    <property type="entry name" value="P-loop containing nucleoside triphosphate hydrolases"/>
    <property type="match status" value="1"/>
</dbReference>
<evidence type="ECO:0000256" key="3">
    <source>
        <dbReference type="ARBA" id="ARBA00022475"/>
    </source>
</evidence>
<dbReference type="GO" id="GO:0005886">
    <property type="term" value="C:plasma membrane"/>
    <property type="evidence" value="ECO:0007669"/>
    <property type="project" value="UniProtKB-SubCell"/>
</dbReference>
<keyword evidence="7 10" id="KW-1133">Transmembrane helix</keyword>
<dbReference type="InterPro" id="IPR003593">
    <property type="entry name" value="AAA+_ATPase"/>
</dbReference>
<keyword evidence="13" id="KW-1185">Reference proteome</keyword>
<evidence type="ECO:0000256" key="2">
    <source>
        <dbReference type="ARBA" id="ARBA00022448"/>
    </source>
</evidence>
<dbReference type="GO" id="GO:0005524">
    <property type="term" value="F:ATP binding"/>
    <property type="evidence" value="ECO:0007669"/>
    <property type="project" value="UniProtKB-KW"/>
</dbReference>
<feature type="transmembrane region" description="Helical" evidence="10">
    <location>
        <begin position="355"/>
        <end position="377"/>
    </location>
</feature>
<reference evidence="12 13" key="1">
    <citation type="submission" date="2018-08" db="EMBL/GenBank/DDBJ databases">
        <title>Murine metabolic-syndrome-specific gut microbial biobank.</title>
        <authorList>
            <person name="Liu C."/>
        </authorList>
    </citation>
    <scope>NUCLEOTIDE SEQUENCE [LARGE SCALE GENOMIC DNA]</scope>
    <source>
        <strain evidence="12 13">28</strain>
    </source>
</reference>
<sequence>MIRLTNVNKYFNRKKNNEIRAIDHTSIELADKGLVTFLGNSGCGKTTLLNAIGGLDKVDSGEIYIGEERLTGRSDGKKDEIRNANIGYIFQNYNLIEDDTVFNNVALVLRMMGIKDKREIEERVMYILKRVGIDRYKNRPAKMLSGGERQRVGIARAIVKNPKIIIADEPTGNLDSKNTLEIMNIIKAISREKLVILVTHEREIAEFYASRIVEIVDGKIVSDRENAHNSELDYRLENKIYLQDMQVQQELELENVKLKFYSDKKDQQLEIKVVLKNNNLYIETPAGIGEGSEAVELVDDHYRKISKDVYEAYEFDYANMLDQNFTPKYTSIFNPVTMIAGGYKKIFSYSLIKKILLVGFIMASMFAVYAVSSIAGITNITDDKFVQVNQNYLTVNGAKVTPQNFKKYENMDGIDYALPGNSQVNFAFPLDDYYQTKGAQVSLAGSLTALDMVEEEKLLEGRNAKDSSEIVIDRITADSFLSNDMPKMIGLLSKEQIIGRKVTLPRLGEFTIVGITDQGSPSIYADREFFMDILMVQAEMRTEEDSGYTEESEEAMPLVLSYGLRDRETVTLVEGAAPKKTGEVLIHEMHRYESAIGSKLDVKVNGKKLTVCGYYNDKRGTDALYVSKNTAIDYLMEDQTEIVLSPKDKEATYQKLSAQNVKVTDNYTADRESYIDSCKKKIIATILVSGIILLISLLEMYLMLRSSFLSRIKEVGVLRAIGLKKKDIYKMFVGEIIAMTTLTTIPGMAVMAYILNGISKIPMIGEQYLMNPLVLLISFGLVFGFNLVAGLLPVFNTMRKTPAAILSRNDVN</sequence>
<keyword evidence="3" id="KW-1003">Cell membrane</keyword>
<evidence type="ECO:0000259" key="11">
    <source>
        <dbReference type="PROSITE" id="PS50893"/>
    </source>
</evidence>
<feature type="domain" description="ABC transporter" evidence="11">
    <location>
        <begin position="2"/>
        <end position="242"/>
    </location>
</feature>
<keyword evidence="8 10" id="KW-0472">Membrane</keyword>
<keyword evidence="5" id="KW-0547">Nucleotide-binding</keyword>
<name>A0A845QLJ6_9FIRM</name>
<comment type="similarity">
    <text evidence="9">Belongs to the ABC transporter superfamily. Macrolide exporter (TC 3.A.1.122) family.</text>
</comment>
<comment type="caution">
    <text evidence="12">The sequence shown here is derived from an EMBL/GenBank/DDBJ whole genome shotgun (WGS) entry which is preliminary data.</text>
</comment>
<dbReference type="InterPro" id="IPR017911">
    <property type="entry name" value="MacB-like_ATP-bd"/>
</dbReference>
<dbReference type="AlphaFoldDB" id="A0A845QLJ6"/>
<dbReference type="Proteomes" id="UP000446866">
    <property type="component" value="Unassembled WGS sequence"/>
</dbReference>
<feature type="transmembrane region" description="Helical" evidence="10">
    <location>
        <begin position="732"/>
        <end position="755"/>
    </location>
</feature>
<evidence type="ECO:0000313" key="13">
    <source>
        <dbReference type="Proteomes" id="UP000446866"/>
    </source>
</evidence>
<dbReference type="Pfam" id="PF02687">
    <property type="entry name" value="FtsX"/>
    <property type="match status" value="1"/>
</dbReference>
<accession>A0A845QLJ6</accession>
<dbReference type="PANTHER" id="PTHR24220">
    <property type="entry name" value="IMPORT ATP-BINDING PROTEIN"/>
    <property type="match status" value="1"/>
</dbReference>
<comment type="subcellular location">
    <subcellularLocation>
        <location evidence="1">Cell inner membrane</location>
        <topology evidence="1">Multi-pass membrane protein</topology>
    </subcellularLocation>
</comment>
<dbReference type="CDD" id="cd03255">
    <property type="entry name" value="ABC_MJ0796_LolCDE_FtsE"/>
    <property type="match status" value="1"/>
</dbReference>
<evidence type="ECO:0000256" key="7">
    <source>
        <dbReference type="ARBA" id="ARBA00022989"/>
    </source>
</evidence>
<dbReference type="SMART" id="SM00382">
    <property type="entry name" value="AAA"/>
    <property type="match status" value="1"/>
</dbReference>
<protein>
    <submittedName>
        <fullName evidence="12">ATP-binding cassette domain-containing protein</fullName>
    </submittedName>
</protein>